<evidence type="ECO:0000313" key="3">
    <source>
        <dbReference type="Proteomes" id="UP000199392"/>
    </source>
</evidence>
<dbReference type="EMBL" id="FOZW01000009">
    <property type="protein sequence ID" value="SFT05264.1"/>
    <property type="molecule type" value="Genomic_DNA"/>
</dbReference>
<organism evidence="2 3">
    <name type="scientific">Alloyangia pacifica</name>
    <dbReference type="NCBI Taxonomy" id="311180"/>
    <lineage>
        <taxon>Bacteria</taxon>
        <taxon>Pseudomonadati</taxon>
        <taxon>Pseudomonadota</taxon>
        <taxon>Alphaproteobacteria</taxon>
        <taxon>Rhodobacterales</taxon>
        <taxon>Roseobacteraceae</taxon>
        <taxon>Alloyangia</taxon>
    </lineage>
</organism>
<keyword evidence="3" id="KW-1185">Reference proteome</keyword>
<feature type="chain" id="PRO_5011745622" description="TRAP transporter solute receptor, TAXI family" evidence="1">
    <location>
        <begin position="25"/>
        <end position="320"/>
    </location>
</feature>
<dbReference type="Gene3D" id="3.40.190.10">
    <property type="entry name" value="Periplasmic binding protein-like II"/>
    <property type="match status" value="2"/>
</dbReference>
<name>A0A1I6UVA8_9RHOB</name>
<feature type="signal peptide" evidence="1">
    <location>
        <begin position="1"/>
        <end position="24"/>
    </location>
</feature>
<sequence>MKFTLKAMMTAAALLSFNTGQAGAQALEWTTGQLGAGWYGVASGLASEIMNESDLTLKVVPGGGKDNPLKLEAGISQFGFGIDFLAFAAMKGTEPYDHEVEKVSGVANGINQNMFHFIRANGETKSLEEALKSENLRIGVPKNGDSTELTFQRVMEFYDTSYEKIREEGGKIVQGDYSDLVSALRDGQVDYLFIALSLPGAAVIEISQAGRDAQLVDFPEELEDYLVSTYGYSKGTIPAGTYENVQDGDVSVPVMNTMLLASTDVDEDTVYEFTKALLASQPKFPGIHSSLEGFDPATAWQMELPLHPGAARAFEEAGFK</sequence>
<dbReference type="Pfam" id="PF16868">
    <property type="entry name" value="NMT1_3"/>
    <property type="match status" value="1"/>
</dbReference>
<dbReference type="OrthoDB" id="9776669at2"/>
<dbReference type="InterPro" id="IPR011852">
    <property type="entry name" value="TRAP_TAXI"/>
</dbReference>
<protein>
    <recommendedName>
        <fullName evidence="4">TRAP transporter solute receptor, TAXI family</fullName>
    </recommendedName>
</protein>
<accession>A0A1I6UVA8</accession>
<evidence type="ECO:0000313" key="2">
    <source>
        <dbReference type="EMBL" id="SFT05264.1"/>
    </source>
</evidence>
<dbReference type="PANTHER" id="PTHR42941">
    <property type="entry name" value="SLL1037 PROTEIN"/>
    <property type="match status" value="1"/>
</dbReference>
<dbReference type="PANTHER" id="PTHR42941:SF1">
    <property type="entry name" value="SLL1037 PROTEIN"/>
    <property type="match status" value="1"/>
</dbReference>
<dbReference type="NCBIfam" id="TIGR02122">
    <property type="entry name" value="TRAP_TAXI"/>
    <property type="match status" value="1"/>
</dbReference>
<proteinExistence type="predicted"/>
<gene>
    <name evidence="2" type="ORF">SAMN04488050_10924</name>
</gene>
<dbReference type="SUPFAM" id="SSF53850">
    <property type="entry name" value="Periplasmic binding protein-like II"/>
    <property type="match status" value="1"/>
</dbReference>
<dbReference type="Proteomes" id="UP000199392">
    <property type="component" value="Unassembled WGS sequence"/>
</dbReference>
<evidence type="ECO:0000256" key="1">
    <source>
        <dbReference type="SAM" id="SignalP"/>
    </source>
</evidence>
<reference evidence="3" key="1">
    <citation type="submission" date="2016-10" db="EMBL/GenBank/DDBJ databases">
        <authorList>
            <person name="Varghese N."/>
            <person name="Submissions S."/>
        </authorList>
    </citation>
    <scope>NUCLEOTIDE SEQUENCE [LARGE SCALE GENOMIC DNA]</scope>
    <source>
        <strain evidence="3">DSM 26894</strain>
    </source>
</reference>
<keyword evidence="1" id="KW-0732">Signal</keyword>
<dbReference type="AlphaFoldDB" id="A0A1I6UVA8"/>
<dbReference type="STRING" id="311180.SAMN04488050_10924"/>
<dbReference type="RefSeq" id="WP_092430234.1">
    <property type="nucleotide sequence ID" value="NZ_FNCL01000018.1"/>
</dbReference>
<evidence type="ECO:0008006" key="4">
    <source>
        <dbReference type="Google" id="ProtNLM"/>
    </source>
</evidence>